<accession>D2U9D3</accession>
<name>D2U9D3_XANAP</name>
<dbReference type="KEGG" id="xal:XALC_2395"/>
<dbReference type="OrthoDB" id="6057673at2"/>
<dbReference type="Proteomes" id="UP000001890">
    <property type="component" value="Chromosome"/>
</dbReference>
<dbReference type="RefSeq" id="WP_012916870.1">
    <property type="nucleotide sequence ID" value="NC_013722.1"/>
</dbReference>
<protein>
    <submittedName>
        <fullName evidence="1">Uncharacterized protein</fullName>
    </submittedName>
</protein>
<dbReference type="AlphaFoldDB" id="D2U9D3"/>
<evidence type="ECO:0000313" key="2">
    <source>
        <dbReference type="Proteomes" id="UP000001890"/>
    </source>
</evidence>
<keyword evidence="2" id="KW-1185">Reference proteome</keyword>
<dbReference type="GeneID" id="57877702"/>
<dbReference type="PATRIC" id="fig|29447.3.peg.2350"/>
<evidence type="ECO:0000313" key="1">
    <source>
        <dbReference type="EMBL" id="CBA16875.1"/>
    </source>
</evidence>
<dbReference type="eggNOG" id="ENOG5033BAV">
    <property type="taxonomic scope" value="Bacteria"/>
</dbReference>
<sequence>MASRITPVQLAILAHADDYNEGKITWVPGNVQGADRQRVIDGLRNRNLIKSIGNDWFIADEGYKALEFPLKALARAKPRTREKCAID</sequence>
<proteinExistence type="predicted"/>
<reference evidence="1 2" key="1">
    <citation type="journal article" date="2009" name="BMC Genomics">
        <title>The complete genome sequence of Xanthomonas albilineans provides new insights into the reductive genome evolution of the xylem-limited Xanthomonadaceae.</title>
        <authorList>
            <person name="Pieretti I."/>
            <person name="Royer M."/>
            <person name="Barbe V."/>
            <person name="Carrere S."/>
            <person name="Koebnik R."/>
            <person name="Cociancich S."/>
            <person name="Couloux A."/>
            <person name="Darrasse A."/>
            <person name="Gouzy J."/>
            <person name="Jacques M.A."/>
            <person name="Lauber E."/>
            <person name="Manceau C."/>
            <person name="Mangenot S."/>
            <person name="Poussier S."/>
            <person name="Segurens B."/>
            <person name="Szurek B."/>
            <person name="Verdier V."/>
            <person name="Arlat M."/>
            <person name="Rott P."/>
        </authorList>
    </citation>
    <scope>NUCLEOTIDE SEQUENCE [LARGE SCALE GENOMIC DNA]</scope>
    <source>
        <strain evidence="2">GPE PC73 / CFBP 7063</strain>
    </source>
</reference>
<dbReference type="STRING" id="380358.XALC_2395"/>
<gene>
    <name evidence="1" type="ordered locus">XALc_2395</name>
</gene>
<dbReference type="EMBL" id="FP565176">
    <property type="protein sequence ID" value="CBA16875.1"/>
    <property type="molecule type" value="Genomic_DNA"/>
</dbReference>
<organism evidence="1 2">
    <name type="scientific">Xanthomonas albilineans (strain GPE PC73 / CFBP 7063)</name>
    <dbReference type="NCBI Taxonomy" id="380358"/>
    <lineage>
        <taxon>Bacteria</taxon>
        <taxon>Pseudomonadati</taxon>
        <taxon>Pseudomonadota</taxon>
        <taxon>Gammaproteobacteria</taxon>
        <taxon>Lysobacterales</taxon>
        <taxon>Lysobacteraceae</taxon>
        <taxon>Xanthomonas</taxon>
    </lineage>
</organism>